<dbReference type="Pfam" id="PF13358">
    <property type="entry name" value="DDE_3"/>
    <property type="match status" value="1"/>
</dbReference>
<feature type="non-terminal residue" evidence="3">
    <location>
        <position position="345"/>
    </location>
</feature>
<name>A0A1F7YHH3_9BACT</name>
<dbReference type="InterPro" id="IPR025959">
    <property type="entry name" value="Winged_HTH_dom"/>
</dbReference>
<comment type="caution">
    <text evidence="3">The sequence shown here is derived from an EMBL/GenBank/DDBJ whole genome shotgun (WGS) entry which is preliminary data.</text>
</comment>
<feature type="domain" description="Tc1-like transposase DDE" evidence="1">
    <location>
        <begin position="182"/>
        <end position="321"/>
    </location>
</feature>
<evidence type="ECO:0000259" key="1">
    <source>
        <dbReference type="Pfam" id="PF13358"/>
    </source>
</evidence>
<dbReference type="EMBL" id="MGGI01000011">
    <property type="protein sequence ID" value="OGM26753.1"/>
    <property type="molecule type" value="Genomic_DNA"/>
</dbReference>
<dbReference type="Proteomes" id="UP000178851">
    <property type="component" value="Unassembled WGS sequence"/>
</dbReference>
<dbReference type="SUPFAM" id="SSF46689">
    <property type="entry name" value="Homeodomain-like"/>
    <property type="match status" value="1"/>
</dbReference>
<dbReference type="Pfam" id="PF13592">
    <property type="entry name" value="HTH_33"/>
    <property type="match status" value="1"/>
</dbReference>
<protein>
    <recommendedName>
        <fullName evidence="5">Tc1-like transposase DDE domain-containing protein</fullName>
    </recommendedName>
</protein>
<dbReference type="InterPro" id="IPR009057">
    <property type="entry name" value="Homeodomain-like_sf"/>
</dbReference>
<dbReference type="InterPro" id="IPR038717">
    <property type="entry name" value="Tc1-like_DDE_dom"/>
</dbReference>
<reference evidence="3 4" key="1">
    <citation type="journal article" date="2016" name="Nat. Commun.">
        <title>Thousands of microbial genomes shed light on interconnected biogeochemical processes in an aquifer system.</title>
        <authorList>
            <person name="Anantharaman K."/>
            <person name="Brown C.T."/>
            <person name="Hug L.A."/>
            <person name="Sharon I."/>
            <person name="Castelle C.J."/>
            <person name="Probst A.J."/>
            <person name="Thomas B.C."/>
            <person name="Singh A."/>
            <person name="Wilkins M.J."/>
            <person name="Karaoz U."/>
            <person name="Brodie E.L."/>
            <person name="Williams K.H."/>
            <person name="Hubbard S.S."/>
            <person name="Banfield J.F."/>
        </authorList>
    </citation>
    <scope>NUCLEOTIDE SEQUENCE [LARGE SCALE GENOMIC DNA]</scope>
</reference>
<accession>A0A1F7YHH3</accession>
<evidence type="ECO:0000259" key="2">
    <source>
        <dbReference type="Pfam" id="PF13592"/>
    </source>
</evidence>
<dbReference type="Gene3D" id="3.30.420.10">
    <property type="entry name" value="Ribonuclease H-like superfamily/Ribonuclease H"/>
    <property type="match status" value="1"/>
</dbReference>
<dbReference type="InterPro" id="IPR036397">
    <property type="entry name" value="RNaseH_sf"/>
</dbReference>
<proteinExistence type="predicted"/>
<dbReference type="AlphaFoldDB" id="A0A1F7YHH3"/>
<gene>
    <name evidence="3" type="ORF">A2627_04220</name>
</gene>
<feature type="domain" description="Winged helix-turn helix" evidence="2">
    <location>
        <begin position="108"/>
        <end position="165"/>
    </location>
</feature>
<evidence type="ECO:0000313" key="3">
    <source>
        <dbReference type="EMBL" id="OGM26753.1"/>
    </source>
</evidence>
<sequence length="345" mass="40538">MRLCPKLSSEQIRELTARREETDSLSEFKKIQAILLLDGGDKPEVVTKITGLKRSRIFGLRKAYLTLGLKAVASRPRRVFQLLTRKQIAEVESWLTHKKPPDFDYESPFWTTSILADLVWSKFKVKYQSKASYYLLFKRVKFTFHKPGRVFERRDEQEVAKWKAKAKKAIRKVWNDSHTIILAADEMILSTQTTFQKIWLPANQFPKIQVSNTRKNKSIYGFLNIKTGVEHAFATDWQNMQITVKVLAKLRKVYPRQEILLLWDNPGWHRGSKVIEFIRRDKHITVLFFPRYSPEENPQEHVWKEGRSQVTHNKLITNIDQTAKDFVAYLNHTKFKYSLLGFGPI</sequence>
<evidence type="ECO:0000313" key="4">
    <source>
        <dbReference type="Proteomes" id="UP000178851"/>
    </source>
</evidence>
<organism evidence="3 4">
    <name type="scientific">Candidatus Woesebacteria bacterium RIFCSPHIGHO2_01_FULL_39_28</name>
    <dbReference type="NCBI Taxonomy" id="1802496"/>
    <lineage>
        <taxon>Bacteria</taxon>
        <taxon>Candidatus Woeseibacteriota</taxon>
    </lineage>
</organism>
<evidence type="ECO:0008006" key="5">
    <source>
        <dbReference type="Google" id="ProtNLM"/>
    </source>
</evidence>
<dbReference type="NCBIfam" id="NF033545">
    <property type="entry name" value="transpos_IS630"/>
    <property type="match status" value="1"/>
</dbReference>
<dbReference type="InterPro" id="IPR047655">
    <property type="entry name" value="Transpos_IS630-like"/>
</dbReference>
<dbReference type="GO" id="GO:0003676">
    <property type="term" value="F:nucleic acid binding"/>
    <property type="evidence" value="ECO:0007669"/>
    <property type="project" value="InterPro"/>
</dbReference>